<reference evidence="1 2" key="1">
    <citation type="journal article" date="2015" name="Nature">
        <title>rRNA introns, odd ribosomes, and small enigmatic genomes across a large radiation of phyla.</title>
        <authorList>
            <person name="Brown C.T."/>
            <person name="Hug L.A."/>
            <person name="Thomas B.C."/>
            <person name="Sharon I."/>
            <person name="Castelle C.J."/>
            <person name="Singh A."/>
            <person name="Wilkins M.J."/>
            <person name="Williams K.H."/>
            <person name="Banfield J.F."/>
        </authorList>
    </citation>
    <scope>NUCLEOTIDE SEQUENCE [LARGE SCALE GENOMIC DNA]</scope>
</reference>
<comment type="caution">
    <text evidence="1">The sequence shown here is derived from an EMBL/GenBank/DDBJ whole genome shotgun (WGS) entry which is preliminary data.</text>
</comment>
<proteinExistence type="predicted"/>
<evidence type="ECO:0000313" key="1">
    <source>
        <dbReference type="EMBL" id="KKS07630.1"/>
    </source>
</evidence>
<evidence type="ECO:0000313" key="2">
    <source>
        <dbReference type="Proteomes" id="UP000034544"/>
    </source>
</evidence>
<dbReference type="Proteomes" id="UP000034544">
    <property type="component" value="Unassembled WGS sequence"/>
</dbReference>
<accession>A0A0G0W3Y2</accession>
<name>A0A0G0W3Y2_UNCKA</name>
<dbReference type="AlphaFoldDB" id="A0A0G0W3Y2"/>
<organism evidence="1 2">
    <name type="scientific">candidate division WWE3 bacterium GW2011_GWE1_41_27</name>
    <dbReference type="NCBI Taxonomy" id="1619131"/>
    <lineage>
        <taxon>Bacteria</taxon>
        <taxon>Katanobacteria</taxon>
    </lineage>
</organism>
<sequence>MGTKELEEIDGMHGRWSYFTAKTTLTNYKNVHKVRGGYYQADKVITTQIPPGSLFVGLHCLNWDETFKGIPARANLYPAYQDGVKAWVLIYTFNFDCLLLNERILDFETGKELWLKNTNRG</sequence>
<protein>
    <submittedName>
        <fullName evidence="1">Uncharacterized protein</fullName>
    </submittedName>
</protein>
<dbReference type="EMBL" id="LCBF01000004">
    <property type="protein sequence ID" value="KKS07630.1"/>
    <property type="molecule type" value="Genomic_DNA"/>
</dbReference>
<gene>
    <name evidence="1" type="ORF">UU59_C0004G0020</name>
</gene>